<keyword evidence="6 8" id="KW-0472">Membrane</keyword>
<comment type="caution">
    <text evidence="10">The sequence shown here is derived from an EMBL/GenBank/DDBJ whole genome shotgun (WGS) entry which is preliminary data.</text>
</comment>
<feature type="transmembrane region" description="Helical" evidence="8">
    <location>
        <begin position="192"/>
        <end position="212"/>
    </location>
</feature>
<evidence type="ECO:0000256" key="6">
    <source>
        <dbReference type="ARBA" id="ARBA00023136"/>
    </source>
</evidence>
<feature type="transmembrane region" description="Helical" evidence="8">
    <location>
        <begin position="224"/>
        <end position="242"/>
    </location>
</feature>
<evidence type="ECO:0000313" key="11">
    <source>
        <dbReference type="Proteomes" id="UP001168363"/>
    </source>
</evidence>
<evidence type="ECO:0000256" key="8">
    <source>
        <dbReference type="SAM" id="Phobius"/>
    </source>
</evidence>
<evidence type="ECO:0000256" key="1">
    <source>
        <dbReference type="ARBA" id="ARBA00004651"/>
    </source>
</evidence>
<dbReference type="SUPFAM" id="SSF103481">
    <property type="entry name" value="Multidrug resistance efflux transporter EmrE"/>
    <property type="match status" value="2"/>
</dbReference>
<evidence type="ECO:0000256" key="5">
    <source>
        <dbReference type="ARBA" id="ARBA00022989"/>
    </source>
</evidence>
<comment type="similarity">
    <text evidence="2">Belongs to the EamA transporter family.</text>
</comment>
<dbReference type="InterPro" id="IPR051258">
    <property type="entry name" value="Diverse_Substrate_Transporter"/>
</dbReference>
<comment type="subcellular location">
    <subcellularLocation>
        <location evidence="1">Cell membrane</location>
        <topology evidence="1">Multi-pass membrane protein</topology>
    </subcellularLocation>
</comment>
<dbReference type="InterPro" id="IPR037185">
    <property type="entry name" value="EmrE-like"/>
</dbReference>
<evidence type="ECO:0000256" key="4">
    <source>
        <dbReference type="ARBA" id="ARBA00022692"/>
    </source>
</evidence>
<evidence type="ECO:0000259" key="9">
    <source>
        <dbReference type="Pfam" id="PF00892"/>
    </source>
</evidence>
<reference evidence="10" key="1">
    <citation type="submission" date="2023-06" db="EMBL/GenBank/DDBJ databases">
        <title>Genome sequence of Nocardioides sp. SOB44.</title>
        <authorList>
            <person name="Zhang G."/>
        </authorList>
    </citation>
    <scope>NUCLEOTIDE SEQUENCE</scope>
    <source>
        <strain evidence="10">SOB44</strain>
    </source>
</reference>
<dbReference type="Proteomes" id="UP001168363">
    <property type="component" value="Unassembled WGS sequence"/>
</dbReference>
<feature type="transmembrane region" description="Helical" evidence="8">
    <location>
        <begin position="166"/>
        <end position="185"/>
    </location>
</feature>
<name>A0ABT8TUH8_9ACTN</name>
<dbReference type="EMBL" id="JAULSC010000008">
    <property type="protein sequence ID" value="MDO3396181.1"/>
    <property type="molecule type" value="Genomic_DNA"/>
</dbReference>
<feature type="transmembrane region" description="Helical" evidence="8">
    <location>
        <begin position="139"/>
        <end position="160"/>
    </location>
</feature>
<gene>
    <name evidence="10" type="ORF">QWJ41_10655</name>
</gene>
<feature type="domain" description="EamA" evidence="9">
    <location>
        <begin position="27"/>
        <end position="155"/>
    </location>
</feature>
<sequence length="326" mass="33719">MTTGTTTGTGTGNGTATVGRRTSVLATLALLAMTASWGSTFFLIKDLLERVPTLDFLAVRFAVATVAMVVVAPRALSRLSARSRRHAAVLGLVYGLAQILQTAGLAHTPASVSGFITGMYVVVTPLLAAVLLRTRIGRTTWAAVALATAGLAVLSLDGFSVGYGEAITFVSALLYALHIVGLGAWSDARQALGMAILQIGVIALVCTLATAPDGIVLPSSRADWASVVYMALVAGALAMLAQTWAQAHLPPTRTALIMSMEPVFAATFAVWLGGEATTARMLGGGLMVLTAMLVVELRPPRSQHPPGPRPSPDDGPIEGQVTHLAV</sequence>
<feature type="transmembrane region" description="Helical" evidence="8">
    <location>
        <begin position="88"/>
        <end position="106"/>
    </location>
</feature>
<feature type="transmembrane region" description="Helical" evidence="8">
    <location>
        <begin position="112"/>
        <end position="132"/>
    </location>
</feature>
<dbReference type="InterPro" id="IPR000620">
    <property type="entry name" value="EamA_dom"/>
</dbReference>
<keyword evidence="5 8" id="KW-1133">Transmembrane helix</keyword>
<dbReference type="PANTHER" id="PTHR42920:SF5">
    <property type="entry name" value="EAMA DOMAIN-CONTAINING PROTEIN"/>
    <property type="match status" value="1"/>
</dbReference>
<keyword evidence="4 8" id="KW-0812">Transmembrane</keyword>
<organism evidence="10 11">
    <name type="scientific">Nocardioides cremeus</name>
    <dbReference type="NCBI Taxonomy" id="3058044"/>
    <lineage>
        <taxon>Bacteria</taxon>
        <taxon>Bacillati</taxon>
        <taxon>Actinomycetota</taxon>
        <taxon>Actinomycetes</taxon>
        <taxon>Propionibacteriales</taxon>
        <taxon>Nocardioidaceae</taxon>
        <taxon>Nocardioides</taxon>
    </lineage>
</organism>
<feature type="transmembrane region" description="Helical" evidence="8">
    <location>
        <begin position="56"/>
        <end position="76"/>
    </location>
</feature>
<proteinExistence type="inferred from homology"/>
<keyword evidence="11" id="KW-1185">Reference proteome</keyword>
<dbReference type="PANTHER" id="PTHR42920">
    <property type="entry name" value="OS03G0707200 PROTEIN-RELATED"/>
    <property type="match status" value="1"/>
</dbReference>
<dbReference type="RefSeq" id="WP_302708036.1">
    <property type="nucleotide sequence ID" value="NZ_JAULSC010000008.1"/>
</dbReference>
<evidence type="ECO:0000256" key="2">
    <source>
        <dbReference type="ARBA" id="ARBA00007362"/>
    </source>
</evidence>
<evidence type="ECO:0000313" key="10">
    <source>
        <dbReference type="EMBL" id="MDO3396181.1"/>
    </source>
</evidence>
<feature type="domain" description="EamA" evidence="9">
    <location>
        <begin position="164"/>
        <end position="294"/>
    </location>
</feature>
<feature type="transmembrane region" description="Helical" evidence="8">
    <location>
        <begin position="24"/>
        <end position="44"/>
    </location>
</feature>
<dbReference type="Pfam" id="PF00892">
    <property type="entry name" value="EamA"/>
    <property type="match status" value="2"/>
</dbReference>
<protein>
    <submittedName>
        <fullName evidence="10">DMT family transporter</fullName>
    </submittedName>
</protein>
<evidence type="ECO:0000256" key="3">
    <source>
        <dbReference type="ARBA" id="ARBA00022475"/>
    </source>
</evidence>
<evidence type="ECO:0000256" key="7">
    <source>
        <dbReference type="SAM" id="MobiDB-lite"/>
    </source>
</evidence>
<feature type="region of interest" description="Disordered" evidence="7">
    <location>
        <begin position="299"/>
        <end position="326"/>
    </location>
</feature>
<keyword evidence="3" id="KW-1003">Cell membrane</keyword>
<accession>A0ABT8TUH8</accession>